<sequence length="398" mass="43560">MKVVIIGAGHAGVQAASSLREEGFAGEIVLVAEERYLPYQKPPLSKGYLQGKQSAEAILFRSENYYSANQIELRLGTKISQILPNEQEIITSEGEKIEYTHLILATGASNRQLKITGADTAEIFYLRTLADARKIEEKLHNAKNVAIIGGGFIGLELAALAQEKGKNVSVIEAQSRLMERVLPAVISDVFKDTHLQNGVDILLNTFTSSIEGNTIKTQCGKSIKADLILAGIGVIPETKLAEQAGINCENGIVVNEFQQTSIVNIYAIGDCANHYNVFAKRNIRLESVQNAVDQAKVAANHIIGKAEAYQAVPWFWTNQYHLKLQMAGISTGFDEYMVRGDISSGKFSVYYFKDTKLIAVDSLNKAAEHLNARKLLSLGVSPSKEEILDVSFNLNSLV</sequence>
<dbReference type="Proteomes" id="UP000002875">
    <property type="component" value="Chromosome"/>
</dbReference>
<feature type="domain" description="FAD/NAD(P)-binding" evidence="5">
    <location>
        <begin position="1"/>
        <end position="295"/>
    </location>
</feature>
<dbReference type="Pfam" id="PF07992">
    <property type="entry name" value="Pyr_redox_2"/>
    <property type="match status" value="1"/>
</dbReference>
<evidence type="ECO:0000256" key="3">
    <source>
        <dbReference type="ARBA" id="ARBA00022827"/>
    </source>
</evidence>
<protein>
    <submittedName>
        <fullName evidence="7">FAD-dependent pyridine nucleotide-disulfide oxidoreductase</fullName>
    </submittedName>
</protein>
<dbReference type="Gene3D" id="3.30.390.30">
    <property type="match status" value="1"/>
</dbReference>
<reference evidence="7 8" key="1">
    <citation type="submission" date="2011-07" db="EMBL/GenBank/DDBJ databases">
        <title>The complete genome of chromosome of Emticicia oligotrophica DSM 17448.</title>
        <authorList>
            <consortium name="US DOE Joint Genome Institute (JGI-PGF)"/>
            <person name="Lucas S."/>
            <person name="Han J."/>
            <person name="Lapidus A."/>
            <person name="Bruce D."/>
            <person name="Goodwin L."/>
            <person name="Pitluck S."/>
            <person name="Peters L."/>
            <person name="Kyrpides N."/>
            <person name="Mavromatis K."/>
            <person name="Ivanova N."/>
            <person name="Ovchinnikova G."/>
            <person name="Teshima H."/>
            <person name="Detter J.C."/>
            <person name="Tapia R."/>
            <person name="Han C."/>
            <person name="Land M."/>
            <person name="Hauser L."/>
            <person name="Markowitz V."/>
            <person name="Cheng J.-F."/>
            <person name="Hugenholtz P."/>
            <person name="Woyke T."/>
            <person name="Wu D."/>
            <person name="Tindall B."/>
            <person name="Pomrenke H."/>
            <person name="Brambilla E."/>
            <person name="Klenk H.-P."/>
            <person name="Eisen J.A."/>
        </authorList>
    </citation>
    <scope>NUCLEOTIDE SEQUENCE [LARGE SCALE GENOMIC DNA]</scope>
    <source>
        <strain evidence="7 8">DSM 17448</strain>
    </source>
</reference>
<keyword evidence="4" id="KW-0560">Oxidoreductase</keyword>
<evidence type="ECO:0000256" key="2">
    <source>
        <dbReference type="ARBA" id="ARBA00022630"/>
    </source>
</evidence>
<evidence type="ECO:0000256" key="1">
    <source>
        <dbReference type="ARBA" id="ARBA00001974"/>
    </source>
</evidence>
<comment type="cofactor">
    <cofactor evidence="1">
        <name>FAD</name>
        <dbReference type="ChEBI" id="CHEBI:57692"/>
    </cofactor>
</comment>
<dbReference type="Gene3D" id="3.50.50.60">
    <property type="entry name" value="FAD/NAD(P)-binding domain"/>
    <property type="match status" value="2"/>
</dbReference>
<evidence type="ECO:0000313" key="8">
    <source>
        <dbReference type="Proteomes" id="UP000002875"/>
    </source>
</evidence>
<name>A0ABN4APX8_EMTOG</name>
<dbReference type="InterPro" id="IPR028202">
    <property type="entry name" value="Reductase_C"/>
</dbReference>
<keyword evidence="8" id="KW-1185">Reference proteome</keyword>
<dbReference type="SUPFAM" id="SSF51905">
    <property type="entry name" value="FAD/NAD(P)-binding domain"/>
    <property type="match status" value="2"/>
</dbReference>
<dbReference type="EMBL" id="CP002961">
    <property type="protein sequence ID" value="AFK04382.1"/>
    <property type="molecule type" value="Genomic_DNA"/>
</dbReference>
<dbReference type="PANTHER" id="PTHR43557">
    <property type="entry name" value="APOPTOSIS-INDUCING FACTOR 1"/>
    <property type="match status" value="1"/>
</dbReference>
<feature type="domain" description="Reductase C-terminal" evidence="6">
    <location>
        <begin position="314"/>
        <end position="397"/>
    </location>
</feature>
<dbReference type="SUPFAM" id="SSF55424">
    <property type="entry name" value="FAD/NAD-linked reductases, dimerisation (C-terminal) domain"/>
    <property type="match status" value="1"/>
</dbReference>
<keyword evidence="2" id="KW-0285">Flavoprotein</keyword>
<evidence type="ECO:0000313" key="7">
    <source>
        <dbReference type="EMBL" id="AFK04382.1"/>
    </source>
</evidence>
<dbReference type="InterPro" id="IPR050446">
    <property type="entry name" value="FAD-oxidoreductase/Apoptosis"/>
</dbReference>
<accession>A0ABN4APX8</accession>
<evidence type="ECO:0000256" key="4">
    <source>
        <dbReference type="ARBA" id="ARBA00023002"/>
    </source>
</evidence>
<evidence type="ECO:0000259" key="5">
    <source>
        <dbReference type="Pfam" id="PF07992"/>
    </source>
</evidence>
<keyword evidence="3" id="KW-0274">FAD</keyword>
<dbReference type="PRINTS" id="PR00411">
    <property type="entry name" value="PNDRDTASEI"/>
</dbReference>
<dbReference type="RefSeq" id="WP_015030076.1">
    <property type="nucleotide sequence ID" value="NC_018748.1"/>
</dbReference>
<dbReference type="PANTHER" id="PTHR43557:SF2">
    <property type="entry name" value="RIESKE DOMAIN-CONTAINING PROTEIN-RELATED"/>
    <property type="match status" value="1"/>
</dbReference>
<organism evidence="7 8">
    <name type="scientific">Emticicia oligotrophica (strain DSM 17448 / CIP 109782 / MTCC 6937 / GPTSA100-15)</name>
    <dbReference type="NCBI Taxonomy" id="929562"/>
    <lineage>
        <taxon>Bacteria</taxon>
        <taxon>Pseudomonadati</taxon>
        <taxon>Bacteroidota</taxon>
        <taxon>Cytophagia</taxon>
        <taxon>Cytophagales</taxon>
        <taxon>Leadbetterellaceae</taxon>
        <taxon>Emticicia</taxon>
    </lineage>
</organism>
<dbReference type="InterPro" id="IPR036188">
    <property type="entry name" value="FAD/NAD-bd_sf"/>
</dbReference>
<proteinExistence type="predicted"/>
<dbReference type="PRINTS" id="PR00368">
    <property type="entry name" value="FADPNR"/>
</dbReference>
<dbReference type="InterPro" id="IPR016156">
    <property type="entry name" value="FAD/NAD-linked_Rdtase_dimer_sf"/>
</dbReference>
<dbReference type="Pfam" id="PF14759">
    <property type="entry name" value="Reductase_C"/>
    <property type="match status" value="1"/>
</dbReference>
<gene>
    <name evidence="7" type="ordered locus">Emtol_3253</name>
</gene>
<evidence type="ECO:0000259" key="6">
    <source>
        <dbReference type="Pfam" id="PF14759"/>
    </source>
</evidence>
<dbReference type="InterPro" id="IPR023753">
    <property type="entry name" value="FAD/NAD-binding_dom"/>
</dbReference>